<dbReference type="InterPro" id="IPR036869">
    <property type="entry name" value="J_dom_sf"/>
</dbReference>
<gene>
    <name evidence="5" type="primary">JAC1</name>
    <name evidence="5" type="ORF">CLCR_01686</name>
</gene>
<evidence type="ECO:0000259" key="4">
    <source>
        <dbReference type="PROSITE" id="PS50076"/>
    </source>
</evidence>
<feature type="region of interest" description="Disordered" evidence="3">
    <location>
        <begin position="45"/>
        <end position="116"/>
    </location>
</feature>
<dbReference type="SUPFAM" id="SSF47144">
    <property type="entry name" value="HSC20 (HSCB), C-terminal oligomerisation domain"/>
    <property type="match status" value="1"/>
</dbReference>
<dbReference type="GO" id="GO:0005739">
    <property type="term" value="C:mitochondrion"/>
    <property type="evidence" value="ECO:0007669"/>
    <property type="project" value="TreeGrafter"/>
</dbReference>
<dbReference type="InterPro" id="IPR004640">
    <property type="entry name" value="HscB"/>
</dbReference>
<proteinExistence type="inferred from homology"/>
<organism evidence="5 6">
    <name type="scientific">Cladophialophora carrionii</name>
    <dbReference type="NCBI Taxonomy" id="86049"/>
    <lineage>
        <taxon>Eukaryota</taxon>
        <taxon>Fungi</taxon>
        <taxon>Dikarya</taxon>
        <taxon>Ascomycota</taxon>
        <taxon>Pezizomycotina</taxon>
        <taxon>Eurotiomycetes</taxon>
        <taxon>Chaetothyriomycetidae</taxon>
        <taxon>Chaetothyriales</taxon>
        <taxon>Herpotrichiellaceae</taxon>
        <taxon>Cladophialophora</taxon>
    </lineage>
</organism>
<evidence type="ECO:0000256" key="2">
    <source>
        <dbReference type="ARBA" id="ARBA00023186"/>
    </source>
</evidence>
<sequence>MSRVIPSPQTLRLLRRLCALESPITTSTGAQTRTRPHQLRYLPIQYATNSDHSRRPFTTSRVHAQEAHPQPSPPQSERHASSTPAEDTPLPDITNYYTLFPQTLPNGPPPASSFSIPTPLLRREFLSLQSRYHPDKFPAGTASHQKSLALSSLLNTAYKTLSDPLLRARYLLLEKYGVDVTTEDNNIHSGLTDHETLLEVMEAQEALEEATSYEDIEKLMEENAARIRDTEEILGKAFENEDVDEAKKECVRLNYWRSLQGALKEWEPGKEVRLVH</sequence>
<dbReference type="VEuPathDB" id="FungiDB:G647_03539"/>
<dbReference type="Gene3D" id="1.20.1280.20">
    <property type="entry name" value="HscB, C-terminal domain"/>
    <property type="match status" value="1"/>
</dbReference>
<feature type="domain" description="J" evidence="4">
    <location>
        <begin position="95"/>
        <end position="174"/>
    </location>
</feature>
<accession>A0A1C1CAT9</accession>
<dbReference type="NCBIfam" id="TIGR00714">
    <property type="entry name" value="hscB"/>
    <property type="match status" value="1"/>
</dbReference>
<dbReference type="GO" id="GO:0051259">
    <property type="term" value="P:protein complex oligomerization"/>
    <property type="evidence" value="ECO:0007669"/>
    <property type="project" value="InterPro"/>
</dbReference>
<dbReference type="Pfam" id="PF07743">
    <property type="entry name" value="HSCB_C"/>
    <property type="match status" value="1"/>
</dbReference>
<dbReference type="PANTHER" id="PTHR14021:SF15">
    <property type="entry name" value="IRON-SULFUR CLUSTER CO-CHAPERONE PROTEIN HSCB"/>
    <property type="match status" value="1"/>
</dbReference>
<dbReference type="CDD" id="cd06257">
    <property type="entry name" value="DnaJ"/>
    <property type="match status" value="1"/>
</dbReference>
<dbReference type="PROSITE" id="PS50076">
    <property type="entry name" value="DNAJ_2"/>
    <property type="match status" value="1"/>
</dbReference>
<dbReference type="InterPro" id="IPR009073">
    <property type="entry name" value="HscB_oligo_C"/>
</dbReference>
<dbReference type="eggNOG" id="KOG3192">
    <property type="taxonomic scope" value="Eukaryota"/>
</dbReference>
<dbReference type="OrthoDB" id="448954at2759"/>
<evidence type="ECO:0000313" key="5">
    <source>
        <dbReference type="EMBL" id="OCT45634.1"/>
    </source>
</evidence>
<dbReference type="GO" id="GO:0044571">
    <property type="term" value="P:[2Fe-2S] cluster assembly"/>
    <property type="evidence" value="ECO:0007669"/>
    <property type="project" value="InterPro"/>
</dbReference>
<name>A0A1C1CAT9_9EURO</name>
<dbReference type="GO" id="GO:0051087">
    <property type="term" value="F:protein-folding chaperone binding"/>
    <property type="evidence" value="ECO:0007669"/>
    <property type="project" value="InterPro"/>
</dbReference>
<dbReference type="Gene3D" id="1.10.287.110">
    <property type="entry name" value="DnaJ domain"/>
    <property type="match status" value="1"/>
</dbReference>
<dbReference type="AlphaFoldDB" id="A0A1C1CAT9"/>
<dbReference type="GO" id="GO:0001671">
    <property type="term" value="F:ATPase activator activity"/>
    <property type="evidence" value="ECO:0007669"/>
    <property type="project" value="InterPro"/>
</dbReference>
<dbReference type="EMBL" id="LGRB01000019">
    <property type="protein sequence ID" value="OCT45634.1"/>
    <property type="molecule type" value="Genomic_DNA"/>
</dbReference>
<feature type="compositionally biased region" description="Polar residues" evidence="3">
    <location>
        <begin position="46"/>
        <end position="62"/>
    </location>
</feature>
<dbReference type="Proteomes" id="UP000094526">
    <property type="component" value="Unassembled WGS sequence"/>
</dbReference>
<comment type="caution">
    <text evidence="5">The sequence shown here is derived from an EMBL/GenBank/DDBJ whole genome shotgun (WGS) entry which is preliminary data.</text>
</comment>
<dbReference type="PANTHER" id="PTHR14021">
    <property type="entry name" value="IRON-SULFUR CLUSTER CO-CHAPERONE PROTEIN HSCB"/>
    <property type="match status" value="1"/>
</dbReference>
<feature type="compositionally biased region" description="Polar residues" evidence="3">
    <location>
        <begin position="95"/>
        <end position="105"/>
    </location>
</feature>
<dbReference type="InterPro" id="IPR036386">
    <property type="entry name" value="HscB_C_sf"/>
</dbReference>
<dbReference type="VEuPathDB" id="FungiDB:CLCR_01686"/>
<keyword evidence="6" id="KW-1185">Reference proteome</keyword>
<dbReference type="STRING" id="86049.A0A1C1CAT9"/>
<evidence type="ECO:0000256" key="1">
    <source>
        <dbReference type="ARBA" id="ARBA00010476"/>
    </source>
</evidence>
<dbReference type="InterPro" id="IPR001623">
    <property type="entry name" value="DnaJ_domain"/>
</dbReference>
<dbReference type="SUPFAM" id="SSF46565">
    <property type="entry name" value="Chaperone J-domain"/>
    <property type="match status" value="1"/>
</dbReference>
<reference evidence="6" key="1">
    <citation type="submission" date="2015-07" db="EMBL/GenBank/DDBJ databases">
        <authorList>
            <person name="Teixeira M.M."/>
            <person name="Souza R.C."/>
            <person name="Almeida L.G."/>
            <person name="Vicente V.A."/>
            <person name="de Hoog S."/>
            <person name="Bocca A.L."/>
            <person name="de Almeida S.R."/>
            <person name="Vasconcelos A.T."/>
            <person name="Felipe M.S."/>
        </authorList>
    </citation>
    <scope>NUCLEOTIDE SEQUENCE [LARGE SCALE GENOMIC DNA]</scope>
    <source>
        <strain evidence="6">KSF</strain>
    </source>
</reference>
<protein>
    <submittedName>
        <fullName evidence="5">J-type co-chaperone JAC1, mitochondrial</fullName>
    </submittedName>
</protein>
<evidence type="ECO:0000313" key="6">
    <source>
        <dbReference type="Proteomes" id="UP000094526"/>
    </source>
</evidence>
<evidence type="ECO:0000256" key="3">
    <source>
        <dbReference type="SAM" id="MobiDB-lite"/>
    </source>
</evidence>
<comment type="similarity">
    <text evidence="1">Belongs to the HscB family.</text>
</comment>
<keyword evidence="2" id="KW-0143">Chaperone</keyword>